<dbReference type="Gene3D" id="2.30.40.10">
    <property type="entry name" value="Urease, subunit C, domain 1"/>
    <property type="match status" value="1"/>
</dbReference>
<feature type="domain" description="Amidohydrolase-related" evidence="5">
    <location>
        <begin position="59"/>
        <end position="422"/>
    </location>
</feature>
<sequence length="424" mass="45863">MSSSFVLRGDLCYSLDPQTLCAVPDGYLVCVEGRSAGVFAALPERYSALPQLDFRGKLIVPGLVDLHAHAPQYTYRALGMDLELLEWLERHTFPAEARYADLDFAGAAYDRFVEDLRRSPTTRACLFATSHAGATLLLMEKLEESGLVTRVGKVNMDRNCSSAAREADAGASLAETRRWLAGCGSFRRTAPILTPRFIPSCTDELLAGLGELQRETGLPVQSHLSENLDEIAWVKELCPWSAGYADAYDRFGLLGGANCPAIMAHCVHSGPEETALLQARGVWVAHCPESNANIASGVAPVRAFLDGGLRVGLGSDIAGGAQLSLFRAMALAIQVSKLRWRLLDSSLAPLTIPEVFWMGTLGGGSFFGAVGSFAPGYELDALVLDDARLSGPQPHGVEERLEQMVYLAEDRDLLAKFVAGRRLF</sequence>
<evidence type="ECO:0000256" key="3">
    <source>
        <dbReference type="ARBA" id="ARBA00022801"/>
    </source>
</evidence>
<dbReference type="InterPro" id="IPR051607">
    <property type="entry name" value="Metallo-dep_hydrolases"/>
</dbReference>
<dbReference type="SUPFAM" id="SSF51556">
    <property type="entry name" value="Metallo-dependent hydrolases"/>
    <property type="match status" value="1"/>
</dbReference>
<dbReference type="GO" id="GO:0005829">
    <property type="term" value="C:cytosol"/>
    <property type="evidence" value="ECO:0007669"/>
    <property type="project" value="TreeGrafter"/>
</dbReference>
<accession>A0A9D2S5U3</accession>
<dbReference type="AlphaFoldDB" id="A0A9D2S5U3"/>
<dbReference type="PANTHER" id="PTHR11271:SF6">
    <property type="entry name" value="GUANINE DEAMINASE"/>
    <property type="match status" value="1"/>
</dbReference>
<dbReference type="GO" id="GO:0008270">
    <property type="term" value="F:zinc ion binding"/>
    <property type="evidence" value="ECO:0007669"/>
    <property type="project" value="TreeGrafter"/>
</dbReference>
<evidence type="ECO:0000259" key="5">
    <source>
        <dbReference type="Pfam" id="PF01979"/>
    </source>
</evidence>
<name>A0A9D2S5U3_9FIRM</name>
<dbReference type="EMBL" id="DWYC01000054">
    <property type="protein sequence ID" value="HJB57179.1"/>
    <property type="molecule type" value="Genomic_DNA"/>
</dbReference>
<comment type="cofactor">
    <cofactor evidence="1">
        <name>Zn(2+)</name>
        <dbReference type="ChEBI" id="CHEBI:29105"/>
    </cofactor>
</comment>
<comment type="caution">
    <text evidence="6">The sequence shown here is derived from an EMBL/GenBank/DDBJ whole genome shotgun (WGS) entry which is preliminary data.</text>
</comment>
<reference evidence="6" key="2">
    <citation type="submission" date="2021-04" db="EMBL/GenBank/DDBJ databases">
        <authorList>
            <person name="Gilroy R."/>
        </authorList>
    </citation>
    <scope>NUCLEOTIDE SEQUENCE</scope>
    <source>
        <strain evidence="6">CHK189-11263</strain>
    </source>
</reference>
<organism evidence="6 7">
    <name type="scientific">Candidatus Flavonifractor intestinipullorum</name>
    <dbReference type="NCBI Taxonomy" id="2838587"/>
    <lineage>
        <taxon>Bacteria</taxon>
        <taxon>Bacillati</taxon>
        <taxon>Bacillota</taxon>
        <taxon>Clostridia</taxon>
        <taxon>Eubacteriales</taxon>
        <taxon>Oscillospiraceae</taxon>
        <taxon>Flavonifractor</taxon>
    </lineage>
</organism>
<dbReference type="PANTHER" id="PTHR11271">
    <property type="entry name" value="GUANINE DEAMINASE"/>
    <property type="match status" value="1"/>
</dbReference>
<dbReference type="Proteomes" id="UP000824208">
    <property type="component" value="Unassembled WGS sequence"/>
</dbReference>
<evidence type="ECO:0000313" key="7">
    <source>
        <dbReference type="Proteomes" id="UP000824208"/>
    </source>
</evidence>
<dbReference type="InterPro" id="IPR011059">
    <property type="entry name" value="Metal-dep_hydrolase_composite"/>
</dbReference>
<dbReference type="GO" id="GO:0008892">
    <property type="term" value="F:guanine deaminase activity"/>
    <property type="evidence" value="ECO:0007669"/>
    <property type="project" value="TreeGrafter"/>
</dbReference>
<keyword evidence="4" id="KW-0862">Zinc</keyword>
<keyword evidence="2" id="KW-0479">Metal-binding</keyword>
<gene>
    <name evidence="6" type="ORF">H9714_06470</name>
</gene>
<evidence type="ECO:0000256" key="2">
    <source>
        <dbReference type="ARBA" id="ARBA00022723"/>
    </source>
</evidence>
<evidence type="ECO:0000256" key="1">
    <source>
        <dbReference type="ARBA" id="ARBA00001947"/>
    </source>
</evidence>
<dbReference type="Pfam" id="PF01979">
    <property type="entry name" value="Amidohydro_1"/>
    <property type="match status" value="1"/>
</dbReference>
<dbReference type="InterPro" id="IPR006680">
    <property type="entry name" value="Amidohydro-rel"/>
</dbReference>
<reference evidence="6" key="1">
    <citation type="journal article" date="2021" name="PeerJ">
        <title>Extensive microbial diversity within the chicken gut microbiome revealed by metagenomics and culture.</title>
        <authorList>
            <person name="Gilroy R."/>
            <person name="Ravi A."/>
            <person name="Getino M."/>
            <person name="Pursley I."/>
            <person name="Horton D.L."/>
            <person name="Alikhan N.F."/>
            <person name="Baker D."/>
            <person name="Gharbi K."/>
            <person name="Hall N."/>
            <person name="Watson M."/>
            <person name="Adriaenssens E.M."/>
            <person name="Foster-Nyarko E."/>
            <person name="Jarju S."/>
            <person name="Secka A."/>
            <person name="Antonio M."/>
            <person name="Oren A."/>
            <person name="Chaudhuri R.R."/>
            <person name="La Ragione R."/>
            <person name="Hildebrand F."/>
            <person name="Pallen M.J."/>
        </authorList>
    </citation>
    <scope>NUCLEOTIDE SEQUENCE</scope>
    <source>
        <strain evidence="6">CHK189-11263</strain>
    </source>
</reference>
<dbReference type="SUPFAM" id="SSF51338">
    <property type="entry name" value="Composite domain of metallo-dependent hydrolases"/>
    <property type="match status" value="1"/>
</dbReference>
<protein>
    <submittedName>
        <fullName evidence="6">Amidohydrolase family protein</fullName>
    </submittedName>
</protein>
<dbReference type="Gene3D" id="3.20.20.140">
    <property type="entry name" value="Metal-dependent hydrolases"/>
    <property type="match status" value="1"/>
</dbReference>
<dbReference type="GO" id="GO:0046098">
    <property type="term" value="P:guanine metabolic process"/>
    <property type="evidence" value="ECO:0007669"/>
    <property type="project" value="TreeGrafter"/>
</dbReference>
<evidence type="ECO:0000313" key="6">
    <source>
        <dbReference type="EMBL" id="HJB57179.1"/>
    </source>
</evidence>
<keyword evidence="3" id="KW-0378">Hydrolase</keyword>
<proteinExistence type="predicted"/>
<evidence type="ECO:0000256" key="4">
    <source>
        <dbReference type="ARBA" id="ARBA00022833"/>
    </source>
</evidence>
<dbReference type="InterPro" id="IPR032466">
    <property type="entry name" value="Metal_Hydrolase"/>
</dbReference>